<accession>A0A1I7UDH8</accession>
<proteinExistence type="predicted"/>
<evidence type="ECO:0000313" key="2">
    <source>
        <dbReference type="WBParaSite" id="Csp11.Scaffold629.g8233.t1"/>
    </source>
</evidence>
<evidence type="ECO:0000313" key="1">
    <source>
        <dbReference type="Proteomes" id="UP000095282"/>
    </source>
</evidence>
<sequence length="86" mass="10344">MKSVKFRNPEPGKRKMFFQGIWNSEFGMGKTTEYGIRNPEFRTTLVLFYRELYRKMTSETAEHLVLRFSLTRFSKIRGIRVSNRED</sequence>
<dbReference type="Proteomes" id="UP000095282">
    <property type="component" value="Unplaced"/>
</dbReference>
<keyword evidence="1" id="KW-1185">Reference proteome</keyword>
<dbReference type="AlphaFoldDB" id="A0A1I7UDH8"/>
<organism evidence="1 2">
    <name type="scientific">Caenorhabditis tropicalis</name>
    <dbReference type="NCBI Taxonomy" id="1561998"/>
    <lineage>
        <taxon>Eukaryota</taxon>
        <taxon>Metazoa</taxon>
        <taxon>Ecdysozoa</taxon>
        <taxon>Nematoda</taxon>
        <taxon>Chromadorea</taxon>
        <taxon>Rhabditida</taxon>
        <taxon>Rhabditina</taxon>
        <taxon>Rhabditomorpha</taxon>
        <taxon>Rhabditoidea</taxon>
        <taxon>Rhabditidae</taxon>
        <taxon>Peloderinae</taxon>
        <taxon>Caenorhabditis</taxon>
    </lineage>
</organism>
<dbReference type="WBParaSite" id="Csp11.Scaffold629.g8233.t1">
    <property type="protein sequence ID" value="Csp11.Scaffold629.g8233.t1"/>
    <property type="gene ID" value="Csp11.Scaffold629.g8233"/>
</dbReference>
<reference evidence="2" key="1">
    <citation type="submission" date="2016-11" db="UniProtKB">
        <authorList>
            <consortium name="WormBaseParasite"/>
        </authorList>
    </citation>
    <scope>IDENTIFICATION</scope>
</reference>
<protein>
    <submittedName>
        <fullName evidence="2">Terminase</fullName>
    </submittedName>
</protein>
<name>A0A1I7UDH8_9PELO</name>